<evidence type="ECO:0000313" key="3">
    <source>
        <dbReference type="Proteomes" id="UP001501207"/>
    </source>
</evidence>
<proteinExistence type="predicted"/>
<dbReference type="Proteomes" id="UP001501207">
    <property type="component" value="Unassembled WGS sequence"/>
</dbReference>
<evidence type="ECO:0000313" key="2">
    <source>
        <dbReference type="EMBL" id="GAA4311095.1"/>
    </source>
</evidence>
<keyword evidence="3" id="KW-1185">Reference proteome</keyword>
<dbReference type="InterPro" id="IPR041662">
    <property type="entry name" value="SusD-like_2"/>
</dbReference>
<dbReference type="EMBL" id="BAABFN010000004">
    <property type="protein sequence ID" value="GAA4311095.1"/>
    <property type="molecule type" value="Genomic_DNA"/>
</dbReference>
<protein>
    <submittedName>
        <fullName evidence="2">SusD/RagB family nutrient-binding outer membrane lipoprotein</fullName>
    </submittedName>
</protein>
<dbReference type="Gene3D" id="1.25.40.390">
    <property type="match status" value="1"/>
</dbReference>
<gene>
    <name evidence="2" type="ORF">GCM10023143_20010</name>
</gene>
<dbReference type="SUPFAM" id="SSF48452">
    <property type="entry name" value="TPR-like"/>
    <property type="match status" value="1"/>
</dbReference>
<accession>A0ABP8FUG0</accession>
<sequence length="492" mass="55143">MTMIKKWKYLICIPLGLAAASCSKFDELNTDPVHPSRVTTDQSLLAGEKLSMDELYFTYVNNRVGMHYAQYWSATDKESNSQYQLDATSTTTLWSEYNQGLQNLEEVKRTNAELDETPTLKNQNAIADILEVWIYHFLTDAFGDIPYSETIKNDDNPTPKYDHADSIYTALLKRLDTDAAALDPAQPSFTTGDNIYQGDVSKWKKLANSLKLRIAMRMADANPSAAKTAVEAAVKAGVMQGPEDDALYLYTEDATNRFPYNNADKEPIEFVLSKTMVDYLDSLNDPRLPVYARKARATGTYIGKIYGLGTNSASEINDYSQPGTTVYSAAFPGILMTSSEVEFLLAEAVERGMQVGGSAEEHFRKAIRNNFSFWEKISLEPMDEQAATQYADTLSYSSDNWKNIIGTQKWIAMYMQGLQSWFERLRLDFKKPDGTPLFVAPRAGSLDPNVKDVPTRLTYPASETSTNGANLQTAVEHMGGDTQGIRNWWDKH</sequence>
<keyword evidence="1" id="KW-0732">Signal</keyword>
<dbReference type="InterPro" id="IPR011990">
    <property type="entry name" value="TPR-like_helical_dom_sf"/>
</dbReference>
<dbReference type="PROSITE" id="PS51257">
    <property type="entry name" value="PROKAR_LIPOPROTEIN"/>
    <property type="match status" value="1"/>
</dbReference>
<feature type="signal peptide" evidence="1">
    <location>
        <begin position="1"/>
        <end position="24"/>
    </location>
</feature>
<organism evidence="2 3">
    <name type="scientific">Compostibacter hankyongensis</name>
    <dbReference type="NCBI Taxonomy" id="1007089"/>
    <lineage>
        <taxon>Bacteria</taxon>
        <taxon>Pseudomonadati</taxon>
        <taxon>Bacteroidota</taxon>
        <taxon>Chitinophagia</taxon>
        <taxon>Chitinophagales</taxon>
        <taxon>Chitinophagaceae</taxon>
        <taxon>Compostibacter</taxon>
    </lineage>
</organism>
<evidence type="ECO:0000256" key="1">
    <source>
        <dbReference type="SAM" id="SignalP"/>
    </source>
</evidence>
<reference evidence="3" key="1">
    <citation type="journal article" date="2019" name="Int. J. Syst. Evol. Microbiol.">
        <title>The Global Catalogue of Microorganisms (GCM) 10K type strain sequencing project: providing services to taxonomists for standard genome sequencing and annotation.</title>
        <authorList>
            <consortium name="The Broad Institute Genomics Platform"/>
            <consortium name="The Broad Institute Genome Sequencing Center for Infectious Disease"/>
            <person name="Wu L."/>
            <person name="Ma J."/>
        </authorList>
    </citation>
    <scope>NUCLEOTIDE SEQUENCE [LARGE SCALE GENOMIC DNA]</scope>
    <source>
        <strain evidence="3">JCM 17664</strain>
    </source>
</reference>
<keyword evidence="2" id="KW-0449">Lipoprotein</keyword>
<feature type="chain" id="PRO_5046810967" evidence="1">
    <location>
        <begin position="25"/>
        <end position="492"/>
    </location>
</feature>
<name>A0ABP8FUG0_9BACT</name>
<dbReference type="Pfam" id="PF12771">
    <property type="entry name" value="SusD-like_2"/>
    <property type="match status" value="1"/>
</dbReference>
<comment type="caution">
    <text evidence="2">The sequence shown here is derived from an EMBL/GenBank/DDBJ whole genome shotgun (WGS) entry which is preliminary data.</text>
</comment>